<evidence type="ECO:0000256" key="5">
    <source>
        <dbReference type="PROSITE-ProRule" id="PRU01248"/>
    </source>
</evidence>
<dbReference type="Pfam" id="PF26003">
    <property type="entry name" value="Integrase_N_phage"/>
    <property type="match status" value="1"/>
</dbReference>
<keyword evidence="3 5" id="KW-0238">DNA-binding</keyword>
<evidence type="ECO:0000313" key="10">
    <source>
        <dbReference type="Proteomes" id="UP001500902"/>
    </source>
</evidence>
<keyword evidence="4" id="KW-0233">DNA recombination</keyword>
<evidence type="ECO:0000259" key="8">
    <source>
        <dbReference type="PROSITE" id="PS51900"/>
    </source>
</evidence>
<dbReference type="PROSITE" id="PS51900">
    <property type="entry name" value="CB"/>
    <property type="match status" value="1"/>
</dbReference>
<dbReference type="CDD" id="cd01189">
    <property type="entry name" value="INT_ICEBs1_C_like"/>
    <property type="match status" value="1"/>
</dbReference>
<evidence type="ECO:0000259" key="7">
    <source>
        <dbReference type="PROSITE" id="PS51898"/>
    </source>
</evidence>
<name>A0ABP7D6V7_9ACTN</name>
<evidence type="ECO:0000256" key="1">
    <source>
        <dbReference type="ARBA" id="ARBA00008857"/>
    </source>
</evidence>
<dbReference type="SUPFAM" id="SSF56349">
    <property type="entry name" value="DNA breaking-rejoining enzymes"/>
    <property type="match status" value="2"/>
</dbReference>
<dbReference type="EMBL" id="BAAAZP010000162">
    <property type="protein sequence ID" value="GAA3700259.1"/>
    <property type="molecule type" value="Genomic_DNA"/>
</dbReference>
<dbReference type="PROSITE" id="PS51898">
    <property type="entry name" value="TYR_RECOMBINASE"/>
    <property type="match status" value="1"/>
</dbReference>
<keyword evidence="2" id="KW-0229">DNA integration</keyword>
<evidence type="ECO:0000256" key="4">
    <source>
        <dbReference type="ARBA" id="ARBA00023172"/>
    </source>
</evidence>
<accession>A0ABP7D6V7</accession>
<feature type="domain" description="Tyr recombinase" evidence="7">
    <location>
        <begin position="222"/>
        <end position="422"/>
    </location>
</feature>
<dbReference type="PANTHER" id="PTHR30349:SF64">
    <property type="entry name" value="PROPHAGE INTEGRASE INTD-RELATED"/>
    <property type="match status" value="1"/>
</dbReference>
<gene>
    <name evidence="9" type="ORF">GCM10022224_077710</name>
</gene>
<dbReference type="PANTHER" id="PTHR30349">
    <property type="entry name" value="PHAGE INTEGRASE-RELATED"/>
    <property type="match status" value="1"/>
</dbReference>
<dbReference type="Proteomes" id="UP001500902">
    <property type="component" value="Unassembled WGS sequence"/>
</dbReference>
<dbReference type="InterPro" id="IPR050090">
    <property type="entry name" value="Tyrosine_recombinase_XerCD"/>
</dbReference>
<dbReference type="Pfam" id="PF14659">
    <property type="entry name" value="Phage_int_SAM_3"/>
    <property type="match status" value="1"/>
</dbReference>
<evidence type="ECO:0000256" key="6">
    <source>
        <dbReference type="SAM" id="MobiDB-lite"/>
    </source>
</evidence>
<dbReference type="InterPro" id="IPR044068">
    <property type="entry name" value="CB"/>
</dbReference>
<protein>
    <submittedName>
        <fullName evidence="9">Site-specific integrase</fullName>
    </submittedName>
</protein>
<sequence length="455" mass="50936">MANKDNHRRFGNIRKLPSGRFQIRYPGPDGRMRTGEETYERKGDADRALTLIEGRILAGTWTDPERAKVRLAEYSAAWIDQRPGLRPRTVDLYRWLLQKHITPYLGNVSLGKLSTAMIRQWRADLLGKGVSVSMAAKAYRLLRAVLMTAAEDDGIISRNPCRIRGAGDEHAEERPVLSVGQVFELADKIGRRPVGSIRGLKRGEGHRIRFQRHGEMRTYPEVFPTRAEAERALWRMIDTGQADCTHDRRYRTFVLLATFASLRWGEITALTRSDLDLNAGTVRVRLAYMERSTGELVLGPPKSKAGKRIVGIPQAIIPALKEHLRLYVKPEAGSLIFTGIKGGPMRRSAFNKLSGWMEAVRAIGVPGLHFHDLRHTGNMIAADSGAGLKDLMARMGHDNVRAAMIYQHAVRGADKLITEAIDKHLIGHERARDDDEDEDEDEDEDDPPGLLVPAG</sequence>
<dbReference type="InterPro" id="IPR010998">
    <property type="entry name" value="Integrase_recombinase_N"/>
</dbReference>
<proteinExistence type="inferred from homology"/>
<evidence type="ECO:0000313" key="9">
    <source>
        <dbReference type="EMBL" id="GAA3700259.1"/>
    </source>
</evidence>
<dbReference type="Gene3D" id="1.10.150.130">
    <property type="match status" value="1"/>
</dbReference>
<dbReference type="InterPro" id="IPR004107">
    <property type="entry name" value="Integrase_SAM-like_N"/>
</dbReference>
<dbReference type="RefSeq" id="WP_344889956.1">
    <property type="nucleotide sequence ID" value="NZ_BAAAZP010000162.1"/>
</dbReference>
<feature type="domain" description="Core-binding (CB)" evidence="8">
    <location>
        <begin position="69"/>
        <end position="150"/>
    </location>
</feature>
<evidence type="ECO:0000256" key="2">
    <source>
        <dbReference type="ARBA" id="ARBA00022908"/>
    </source>
</evidence>
<feature type="compositionally biased region" description="Acidic residues" evidence="6">
    <location>
        <begin position="434"/>
        <end position="447"/>
    </location>
</feature>
<dbReference type="InterPro" id="IPR013762">
    <property type="entry name" value="Integrase-like_cat_sf"/>
</dbReference>
<organism evidence="9 10">
    <name type="scientific">Nonomuraea antimicrobica</name>
    <dbReference type="NCBI Taxonomy" id="561173"/>
    <lineage>
        <taxon>Bacteria</taxon>
        <taxon>Bacillati</taxon>
        <taxon>Actinomycetota</taxon>
        <taxon>Actinomycetes</taxon>
        <taxon>Streptosporangiales</taxon>
        <taxon>Streptosporangiaceae</taxon>
        <taxon>Nonomuraea</taxon>
    </lineage>
</organism>
<reference evidence="10" key="1">
    <citation type="journal article" date="2019" name="Int. J. Syst. Evol. Microbiol.">
        <title>The Global Catalogue of Microorganisms (GCM) 10K type strain sequencing project: providing services to taxonomists for standard genome sequencing and annotation.</title>
        <authorList>
            <consortium name="The Broad Institute Genomics Platform"/>
            <consortium name="The Broad Institute Genome Sequencing Center for Infectious Disease"/>
            <person name="Wu L."/>
            <person name="Ma J."/>
        </authorList>
    </citation>
    <scope>NUCLEOTIDE SEQUENCE [LARGE SCALE GENOMIC DNA]</scope>
    <source>
        <strain evidence="10">JCM 16904</strain>
    </source>
</reference>
<dbReference type="Pfam" id="PF00589">
    <property type="entry name" value="Phage_integrase"/>
    <property type="match status" value="1"/>
</dbReference>
<dbReference type="InterPro" id="IPR011010">
    <property type="entry name" value="DNA_brk_join_enz"/>
</dbReference>
<comment type="similarity">
    <text evidence="1">Belongs to the 'phage' integrase family.</text>
</comment>
<comment type="caution">
    <text evidence="9">The sequence shown here is derived from an EMBL/GenBank/DDBJ whole genome shotgun (WGS) entry which is preliminary data.</text>
</comment>
<feature type="region of interest" description="Disordered" evidence="6">
    <location>
        <begin position="427"/>
        <end position="455"/>
    </location>
</feature>
<dbReference type="InterPro" id="IPR002104">
    <property type="entry name" value="Integrase_catalytic"/>
</dbReference>
<keyword evidence="10" id="KW-1185">Reference proteome</keyword>
<dbReference type="Gene3D" id="1.10.443.10">
    <property type="entry name" value="Intergrase catalytic core"/>
    <property type="match status" value="1"/>
</dbReference>
<evidence type="ECO:0000256" key="3">
    <source>
        <dbReference type="ARBA" id="ARBA00023125"/>
    </source>
</evidence>
<dbReference type="InterPro" id="IPR058717">
    <property type="entry name" value="Phage_L5_Integrase_N"/>
</dbReference>